<keyword evidence="4 5" id="KW-0720">Serine protease</keyword>
<dbReference type="GO" id="GO:0004252">
    <property type="term" value="F:serine-type endopeptidase activity"/>
    <property type="evidence" value="ECO:0007669"/>
    <property type="project" value="UniProtKB-UniRule"/>
</dbReference>
<dbReference type="PROSITE" id="PS51892">
    <property type="entry name" value="SUBTILASE"/>
    <property type="match status" value="1"/>
</dbReference>
<dbReference type="PANTHER" id="PTHR43399:SF4">
    <property type="entry name" value="CELL WALL-ASSOCIATED PROTEASE"/>
    <property type="match status" value="1"/>
</dbReference>
<dbReference type="InterPro" id="IPR000209">
    <property type="entry name" value="Peptidase_S8/S53_dom"/>
</dbReference>
<evidence type="ECO:0000259" key="7">
    <source>
        <dbReference type="Pfam" id="PF00082"/>
    </source>
</evidence>
<gene>
    <name evidence="8" type="ORF">SAMD00020551_2757</name>
</gene>
<keyword evidence="9" id="KW-1185">Reference proteome</keyword>
<evidence type="ECO:0000313" key="9">
    <source>
        <dbReference type="Proteomes" id="UP000031014"/>
    </source>
</evidence>
<feature type="domain" description="Peptidase S8/S53" evidence="7">
    <location>
        <begin position="40"/>
        <end position="283"/>
    </location>
</feature>
<evidence type="ECO:0000256" key="5">
    <source>
        <dbReference type="PROSITE-ProRule" id="PRU01240"/>
    </source>
</evidence>
<dbReference type="InterPro" id="IPR023828">
    <property type="entry name" value="Peptidase_S8_Ser-AS"/>
</dbReference>
<evidence type="ECO:0000256" key="1">
    <source>
        <dbReference type="ARBA" id="ARBA00011073"/>
    </source>
</evidence>
<dbReference type="InterPro" id="IPR051048">
    <property type="entry name" value="Peptidase_S8/S53_subtilisin"/>
</dbReference>
<keyword evidence="3 5" id="KW-0378">Hydrolase</keyword>
<evidence type="ECO:0000256" key="3">
    <source>
        <dbReference type="ARBA" id="ARBA00022801"/>
    </source>
</evidence>
<evidence type="ECO:0000313" key="8">
    <source>
        <dbReference type="EMBL" id="GAM14605.1"/>
    </source>
</evidence>
<comment type="similarity">
    <text evidence="1 5 6">Belongs to the peptidase S8 family.</text>
</comment>
<sequence length="321" mass="34447">MEQGVRVIPYTVIGESEEVKEVPKGVELIQAPKLWNETKGKGMKVAVLDTGCEITHPDLKDRIIGGRNFTDDDRSNPDLYTDYNGHGTHVAGTIAAQENEAGVIGVAPEAGLLIVKVLNKAGSGKYEWIIKGIHYAIEQEADIISMSLGGPADVPELHEAIQAAVKENILVVCAAGNEGDGDDATNEFAYPGAYNEVISVGAVNLERGSSDFTNSHNEIDVVAPGERITSTYLNGKYATLSGTSMAAPHVSGALALIKTYAQAHFERELTEPELYAQLVKRTVPLGNSPKLEGNGLVYLTVPEHLAEIFDQSFKTMVMDAI</sequence>
<dbReference type="InterPro" id="IPR022398">
    <property type="entry name" value="Peptidase_S8_His-AS"/>
</dbReference>
<dbReference type="PANTHER" id="PTHR43399">
    <property type="entry name" value="SUBTILISIN-RELATED"/>
    <property type="match status" value="1"/>
</dbReference>
<feature type="active site" description="Charge relay system" evidence="5">
    <location>
        <position position="244"/>
    </location>
</feature>
<dbReference type="Gene3D" id="3.40.50.200">
    <property type="entry name" value="Peptidase S8/S53 domain"/>
    <property type="match status" value="1"/>
</dbReference>
<dbReference type="EMBL" id="BASE01000062">
    <property type="protein sequence ID" value="GAM14605.1"/>
    <property type="molecule type" value="Genomic_DNA"/>
</dbReference>
<evidence type="ECO:0000256" key="4">
    <source>
        <dbReference type="ARBA" id="ARBA00022825"/>
    </source>
</evidence>
<dbReference type="InterPro" id="IPR036852">
    <property type="entry name" value="Peptidase_S8/S53_dom_sf"/>
</dbReference>
<reference evidence="8 9" key="1">
    <citation type="submission" date="2013-06" db="EMBL/GenBank/DDBJ databases">
        <title>Whole genome shotgun sequence of Bacillus selenatarsenatis SF-1.</title>
        <authorList>
            <person name="Kuroda M."/>
            <person name="Sei K."/>
            <person name="Yamashita M."/>
            <person name="Ike M."/>
        </authorList>
    </citation>
    <scope>NUCLEOTIDE SEQUENCE [LARGE SCALE GENOMIC DNA]</scope>
    <source>
        <strain evidence="8 9">SF-1</strain>
    </source>
</reference>
<evidence type="ECO:0000256" key="2">
    <source>
        <dbReference type="ARBA" id="ARBA00022670"/>
    </source>
</evidence>
<feature type="active site" description="Charge relay system" evidence="5">
    <location>
        <position position="86"/>
    </location>
</feature>
<feature type="active site" description="Charge relay system" evidence="5">
    <location>
        <position position="49"/>
    </location>
</feature>
<dbReference type="SUPFAM" id="SSF52743">
    <property type="entry name" value="Subtilisin-like"/>
    <property type="match status" value="1"/>
</dbReference>
<dbReference type="RefSeq" id="WP_041966343.1">
    <property type="nucleotide sequence ID" value="NZ_BASE01000062.1"/>
</dbReference>
<dbReference type="InterPro" id="IPR023827">
    <property type="entry name" value="Peptidase_S8_Asp-AS"/>
</dbReference>
<dbReference type="PRINTS" id="PR00723">
    <property type="entry name" value="SUBTILISIN"/>
</dbReference>
<dbReference type="CDD" id="cd07477">
    <property type="entry name" value="Peptidases_S8_Subtilisin_subset"/>
    <property type="match status" value="1"/>
</dbReference>
<dbReference type="Proteomes" id="UP000031014">
    <property type="component" value="Unassembled WGS sequence"/>
</dbReference>
<dbReference type="PROSITE" id="PS00137">
    <property type="entry name" value="SUBTILASE_HIS"/>
    <property type="match status" value="1"/>
</dbReference>
<protein>
    <submittedName>
        <fullName evidence="8">Major intracellular serine protease</fullName>
        <ecNumber evidence="8">3.4.21.-</ecNumber>
    </submittedName>
</protein>
<evidence type="ECO:0000256" key="6">
    <source>
        <dbReference type="RuleBase" id="RU003355"/>
    </source>
</evidence>
<name>A0A0A8X3P6_MESS1</name>
<dbReference type="InterPro" id="IPR034202">
    <property type="entry name" value="Subtilisin_Carlsberg-like"/>
</dbReference>
<dbReference type="STRING" id="1321606.SAMD00020551_2757"/>
<dbReference type="OrthoDB" id="9798386at2"/>
<comment type="caution">
    <text evidence="8">The sequence shown here is derived from an EMBL/GenBank/DDBJ whole genome shotgun (WGS) entry which is preliminary data.</text>
</comment>
<dbReference type="PROSITE" id="PS00138">
    <property type="entry name" value="SUBTILASE_SER"/>
    <property type="match status" value="1"/>
</dbReference>
<accession>A0A0A8X3P6</accession>
<dbReference type="InterPro" id="IPR015500">
    <property type="entry name" value="Peptidase_S8_subtilisin-rel"/>
</dbReference>
<keyword evidence="2 5" id="KW-0645">Protease</keyword>
<dbReference type="GO" id="GO:0006508">
    <property type="term" value="P:proteolysis"/>
    <property type="evidence" value="ECO:0007669"/>
    <property type="project" value="UniProtKB-KW"/>
</dbReference>
<organism evidence="8 9">
    <name type="scientific">Mesobacillus selenatarsenatis (strain DSM 18680 / JCM 14380 / FERM P-15431 / SF-1)</name>
    <dbReference type="NCBI Taxonomy" id="1321606"/>
    <lineage>
        <taxon>Bacteria</taxon>
        <taxon>Bacillati</taxon>
        <taxon>Bacillota</taxon>
        <taxon>Bacilli</taxon>
        <taxon>Bacillales</taxon>
        <taxon>Bacillaceae</taxon>
        <taxon>Mesobacillus</taxon>
    </lineage>
</organism>
<dbReference type="Pfam" id="PF00082">
    <property type="entry name" value="Peptidase_S8"/>
    <property type="match status" value="1"/>
</dbReference>
<dbReference type="EC" id="3.4.21.-" evidence="8"/>
<proteinExistence type="inferred from homology"/>
<dbReference type="PROSITE" id="PS00136">
    <property type="entry name" value="SUBTILASE_ASP"/>
    <property type="match status" value="1"/>
</dbReference>
<dbReference type="AlphaFoldDB" id="A0A0A8X3P6"/>